<dbReference type="Gene3D" id="1.20.120.530">
    <property type="entry name" value="GntR ligand-binding domain-like"/>
    <property type="match status" value="1"/>
</dbReference>
<dbReference type="Pfam" id="PF07729">
    <property type="entry name" value="FCD"/>
    <property type="match status" value="1"/>
</dbReference>
<evidence type="ECO:0000313" key="7">
    <source>
        <dbReference type="Proteomes" id="UP001368500"/>
    </source>
</evidence>
<dbReference type="EMBL" id="JBBUTF010000006">
    <property type="protein sequence ID" value="MEK8025796.1"/>
    <property type="molecule type" value="Genomic_DNA"/>
</dbReference>
<dbReference type="SMART" id="SM00895">
    <property type="entry name" value="FCD"/>
    <property type="match status" value="1"/>
</dbReference>
<dbReference type="PROSITE" id="PS50949">
    <property type="entry name" value="HTH_GNTR"/>
    <property type="match status" value="1"/>
</dbReference>
<feature type="region of interest" description="Disordered" evidence="4">
    <location>
        <begin position="314"/>
        <end position="335"/>
    </location>
</feature>
<dbReference type="SUPFAM" id="SSF46785">
    <property type="entry name" value="Winged helix' DNA-binding domain"/>
    <property type="match status" value="2"/>
</dbReference>
<dbReference type="PANTHER" id="PTHR43537:SF5">
    <property type="entry name" value="UXU OPERON TRANSCRIPTIONAL REGULATOR"/>
    <property type="match status" value="1"/>
</dbReference>
<proteinExistence type="predicted"/>
<keyword evidence="7" id="KW-1185">Reference proteome</keyword>
<gene>
    <name evidence="6" type="ORF">AACH11_07475</name>
</gene>
<comment type="caution">
    <text evidence="6">The sequence shown here is derived from an EMBL/GenBank/DDBJ whole genome shotgun (WGS) entry which is preliminary data.</text>
</comment>
<dbReference type="Proteomes" id="UP001368500">
    <property type="component" value="Unassembled WGS sequence"/>
</dbReference>
<dbReference type="PANTHER" id="PTHR43537">
    <property type="entry name" value="TRANSCRIPTIONAL REGULATOR, GNTR FAMILY"/>
    <property type="match status" value="1"/>
</dbReference>
<dbReference type="InterPro" id="IPR036390">
    <property type="entry name" value="WH_DNA-bd_sf"/>
</dbReference>
<protein>
    <submittedName>
        <fullName evidence="6">GntR family transcriptional regulator</fullName>
    </submittedName>
</protein>
<dbReference type="InterPro" id="IPR008920">
    <property type="entry name" value="TF_FadR/GntR_C"/>
</dbReference>
<evidence type="ECO:0000256" key="4">
    <source>
        <dbReference type="SAM" id="MobiDB-lite"/>
    </source>
</evidence>
<keyword evidence="3" id="KW-0804">Transcription</keyword>
<dbReference type="Gene3D" id="1.10.10.10">
    <property type="entry name" value="Winged helix-like DNA-binding domain superfamily/Winged helix DNA-binding domain"/>
    <property type="match status" value="2"/>
</dbReference>
<organism evidence="6 7">
    <name type="scientific">Pseudaquabacterium rugosum</name>
    <dbReference type="NCBI Taxonomy" id="2984194"/>
    <lineage>
        <taxon>Bacteria</taxon>
        <taxon>Pseudomonadati</taxon>
        <taxon>Pseudomonadota</taxon>
        <taxon>Betaproteobacteria</taxon>
        <taxon>Burkholderiales</taxon>
        <taxon>Sphaerotilaceae</taxon>
        <taxon>Pseudaquabacterium</taxon>
    </lineage>
</organism>
<dbReference type="InterPro" id="IPR000524">
    <property type="entry name" value="Tscrpt_reg_HTH_GntR"/>
</dbReference>
<sequence length="335" mass="37382">MTSPPARRAAARPSAPVAAEAPGGLTTTVAARLLEQIVRQDHPVGERLKEQALADALGVSRSPIRKALQFLETLGAVRSEPNRGYQLALAGDDLRALRIEDSASDEAVYMRIVEDRLADAIGQEVSEAELMERHQISRLQVQRALNRMAREGLAERKPGRGWQFRPVLQTLESHRASYRFRMIIEPAALLEPGYRIDAPAFDRVRAQQHRLLDGGIARWTPGERFLAGAEFHETLVACAHNTFLLDALRSVNQQRRIFEYHTHTRAPQDVARLERQCQEHLALLDLLEAGERVEAAHQLRQHLDVVSAIKAQAQSRTPQAAARGAPGEEPIRVHL</sequence>
<feature type="domain" description="HTH gntR-type" evidence="5">
    <location>
        <begin position="23"/>
        <end position="90"/>
    </location>
</feature>
<dbReference type="SUPFAM" id="SSF48008">
    <property type="entry name" value="GntR ligand-binding domain-like"/>
    <property type="match status" value="1"/>
</dbReference>
<feature type="region of interest" description="Disordered" evidence="4">
    <location>
        <begin position="1"/>
        <end position="20"/>
    </location>
</feature>
<dbReference type="InterPro" id="IPR011711">
    <property type="entry name" value="GntR_C"/>
</dbReference>
<dbReference type="SMART" id="SM00345">
    <property type="entry name" value="HTH_GNTR"/>
    <property type="match status" value="2"/>
</dbReference>
<keyword evidence="2" id="KW-0238">DNA-binding</keyword>
<dbReference type="RefSeq" id="WP_341373583.1">
    <property type="nucleotide sequence ID" value="NZ_JBBUTF010000006.1"/>
</dbReference>
<dbReference type="InterPro" id="IPR036388">
    <property type="entry name" value="WH-like_DNA-bd_sf"/>
</dbReference>
<keyword evidence="1" id="KW-0805">Transcription regulation</keyword>
<evidence type="ECO:0000256" key="1">
    <source>
        <dbReference type="ARBA" id="ARBA00023015"/>
    </source>
</evidence>
<evidence type="ECO:0000259" key="5">
    <source>
        <dbReference type="PROSITE" id="PS50949"/>
    </source>
</evidence>
<evidence type="ECO:0000256" key="2">
    <source>
        <dbReference type="ARBA" id="ARBA00023125"/>
    </source>
</evidence>
<accession>A0ABU9B7E3</accession>
<reference evidence="6 7" key="1">
    <citation type="submission" date="2024-04" db="EMBL/GenBank/DDBJ databases">
        <title>Novel species of the genus Ideonella isolated from streams.</title>
        <authorList>
            <person name="Lu H."/>
        </authorList>
    </citation>
    <scope>NUCLEOTIDE SEQUENCE [LARGE SCALE GENOMIC DNA]</scope>
    <source>
        <strain evidence="6 7">BYS139W</strain>
    </source>
</reference>
<dbReference type="Pfam" id="PF00392">
    <property type="entry name" value="GntR"/>
    <property type="match status" value="2"/>
</dbReference>
<evidence type="ECO:0000313" key="6">
    <source>
        <dbReference type="EMBL" id="MEK8025796.1"/>
    </source>
</evidence>
<name>A0ABU9B7E3_9BURK</name>
<evidence type="ECO:0000256" key="3">
    <source>
        <dbReference type="ARBA" id="ARBA00023163"/>
    </source>
</evidence>